<dbReference type="AlphaFoldDB" id="A0A365XVF4"/>
<dbReference type="Pfam" id="PF05163">
    <property type="entry name" value="DinB"/>
    <property type="match status" value="1"/>
</dbReference>
<evidence type="ECO:0000313" key="4">
    <source>
        <dbReference type="EMBL" id="RBL90342.1"/>
    </source>
</evidence>
<dbReference type="SUPFAM" id="SSF109854">
    <property type="entry name" value="DinB/YfiT-like putative metalloenzymes"/>
    <property type="match status" value="1"/>
</dbReference>
<comment type="similarity">
    <text evidence="1">Belongs to the DinB family.</text>
</comment>
<keyword evidence="2 3" id="KW-0479">Metal-binding</keyword>
<accession>A0A365XVF4</accession>
<comment type="caution">
    <text evidence="4">The sequence shown here is derived from an EMBL/GenBank/DDBJ whole genome shotgun (WGS) entry which is preliminary data.</text>
</comment>
<dbReference type="Proteomes" id="UP000253410">
    <property type="component" value="Unassembled WGS sequence"/>
</dbReference>
<dbReference type="EMBL" id="QFFJ01000002">
    <property type="protein sequence ID" value="RBL90342.1"/>
    <property type="molecule type" value="Genomic_DNA"/>
</dbReference>
<reference evidence="4 5" key="1">
    <citation type="submission" date="2018-05" db="EMBL/GenBank/DDBJ databases">
        <title>Chitinophaga sp. K3CV102501T nov., isolated from isolated from a monsoon evergreen broad-leaved forest soil.</title>
        <authorList>
            <person name="Lv Y."/>
        </authorList>
    </citation>
    <scope>NUCLEOTIDE SEQUENCE [LARGE SCALE GENOMIC DNA]</scope>
    <source>
        <strain evidence="4 5">GDMCC 1.1325</strain>
    </source>
</reference>
<dbReference type="GO" id="GO:0046872">
    <property type="term" value="F:metal ion binding"/>
    <property type="evidence" value="ECO:0007669"/>
    <property type="project" value="UniProtKB-KW"/>
</dbReference>
<protein>
    <submittedName>
        <fullName evidence="4">Damage-inducible protein DinB</fullName>
    </submittedName>
</protein>
<dbReference type="RefSeq" id="WP_113619091.1">
    <property type="nucleotide sequence ID" value="NZ_QFFJ01000002.1"/>
</dbReference>
<organism evidence="4 5">
    <name type="scientific">Chitinophaga flava</name>
    <dbReference type="NCBI Taxonomy" id="2259036"/>
    <lineage>
        <taxon>Bacteria</taxon>
        <taxon>Pseudomonadati</taxon>
        <taxon>Bacteroidota</taxon>
        <taxon>Chitinophagia</taxon>
        <taxon>Chitinophagales</taxon>
        <taxon>Chitinophagaceae</taxon>
        <taxon>Chitinophaga</taxon>
    </lineage>
</organism>
<dbReference type="InterPro" id="IPR007837">
    <property type="entry name" value="DinB"/>
</dbReference>
<proteinExistence type="inferred from homology"/>
<keyword evidence="5" id="KW-1185">Reference proteome</keyword>
<feature type="binding site" evidence="3">
    <location>
        <position position="143"/>
    </location>
    <ligand>
        <name>a divalent metal cation</name>
        <dbReference type="ChEBI" id="CHEBI:60240"/>
    </ligand>
</feature>
<evidence type="ECO:0000256" key="2">
    <source>
        <dbReference type="ARBA" id="ARBA00022723"/>
    </source>
</evidence>
<name>A0A365XVF4_9BACT</name>
<dbReference type="Gene3D" id="1.20.120.450">
    <property type="entry name" value="dinb family like domain"/>
    <property type="match status" value="1"/>
</dbReference>
<gene>
    <name evidence="4" type="ORF">DF182_28170</name>
</gene>
<evidence type="ECO:0000256" key="1">
    <source>
        <dbReference type="ARBA" id="ARBA00008635"/>
    </source>
</evidence>
<dbReference type="OrthoDB" id="119432at2"/>
<sequence>MGNTIATNELAITALTSKGLREHWEGHRRLTRRLLEAFPEEHFFSYSIGGMRPVAALAMELINITGPGMPGAATGNWDLIPRHDLPSTKQVVLDLWDRNTGLVSEYWPQITEERFLENDVAFGTYPGTVISLLMYFIDNEIHHRGQIYVYFRALGLEAAPFYER</sequence>
<evidence type="ECO:0000313" key="5">
    <source>
        <dbReference type="Proteomes" id="UP000253410"/>
    </source>
</evidence>
<dbReference type="InterPro" id="IPR034660">
    <property type="entry name" value="DinB/YfiT-like"/>
</dbReference>
<evidence type="ECO:0000256" key="3">
    <source>
        <dbReference type="PIRSR" id="PIRSR607837-1"/>
    </source>
</evidence>